<evidence type="ECO:0000256" key="10">
    <source>
        <dbReference type="SAM" id="Phobius"/>
    </source>
</evidence>
<evidence type="ECO:0000256" key="3">
    <source>
        <dbReference type="ARBA" id="ARBA00012483"/>
    </source>
</evidence>
<comment type="caution">
    <text evidence="12">The sequence shown here is derived from an EMBL/GenBank/DDBJ whole genome shotgun (WGS) entry which is preliminary data.</text>
</comment>
<name>A0AAD8IV89_9APIA</name>
<organism evidence="12 13">
    <name type="scientific">Heracleum sosnowskyi</name>
    <dbReference type="NCBI Taxonomy" id="360622"/>
    <lineage>
        <taxon>Eukaryota</taxon>
        <taxon>Viridiplantae</taxon>
        <taxon>Streptophyta</taxon>
        <taxon>Embryophyta</taxon>
        <taxon>Tracheophyta</taxon>
        <taxon>Spermatophyta</taxon>
        <taxon>Magnoliopsida</taxon>
        <taxon>eudicotyledons</taxon>
        <taxon>Gunneridae</taxon>
        <taxon>Pentapetalae</taxon>
        <taxon>asterids</taxon>
        <taxon>campanulids</taxon>
        <taxon>Apiales</taxon>
        <taxon>Apiaceae</taxon>
        <taxon>Apioideae</taxon>
        <taxon>apioid superclade</taxon>
        <taxon>Tordylieae</taxon>
        <taxon>Tordyliinae</taxon>
        <taxon>Heracleum</taxon>
    </lineage>
</organism>
<evidence type="ECO:0000256" key="5">
    <source>
        <dbReference type="ARBA" id="ARBA00022723"/>
    </source>
</evidence>
<dbReference type="InterPro" id="IPR013083">
    <property type="entry name" value="Znf_RING/FYVE/PHD"/>
</dbReference>
<evidence type="ECO:0000256" key="4">
    <source>
        <dbReference type="ARBA" id="ARBA00022679"/>
    </source>
</evidence>
<dbReference type="PANTHER" id="PTHR46913:SF22">
    <property type="entry name" value="RING-TYPE E3 UBIQUITIN TRANSFERASE"/>
    <property type="match status" value="1"/>
</dbReference>
<dbReference type="CDD" id="cd16461">
    <property type="entry name" value="RING-H2_EL5-like"/>
    <property type="match status" value="1"/>
</dbReference>
<accession>A0AAD8IV89</accession>
<dbReference type="Gene3D" id="3.30.40.10">
    <property type="entry name" value="Zinc/RING finger domain, C3HC4 (zinc finger)"/>
    <property type="match status" value="1"/>
</dbReference>
<evidence type="ECO:0000256" key="7">
    <source>
        <dbReference type="ARBA" id="ARBA00022786"/>
    </source>
</evidence>
<dbReference type="PANTHER" id="PTHR46913">
    <property type="entry name" value="RING-H2 FINGER PROTEIN ATL16"/>
    <property type="match status" value="1"/>
</dbReference>
<dbReference type="InterPro" id="IPR001841">
    <property type="entry name" value="Znf_RING"/>
</dbReference>
<dbReference type="SMART" id="SM00184">
    <property type="entry name" value="RING"/>
    <property type="match status" value="1"/>
</dbReference>
<dbReference type="GO" id="GO:0061630">
    <property type="term" value="F:ubiquitin protein ligase activity"/>
    <property type="evidence" value="ECO:0007669"/>
    <property type="project" value="UniProtKB-EC"/>
</dbReference>
<dbReference type="EMBL" id="JAUIZM010000003">
    <property type="protein sequence ID" value="KAK1392585.1"/>
    <property type="molecule type" value="Genomic_DNA"/>
</dbReference>
<dbReference type="Pfam" id="PF13639">
    <property type="entry name" value="zf-RING_2"/>
    <property type="match status" value="1"/>
</dbReference>
<feature type="transmembrane region" description="Helical" evidence="10">
    <location>
        <begin position="17"/>
        <end position="39"/>
    </location>
</feature>
<dbReference type="SUPFAM" id="SSF57850">
    <property type="entry name" value="RING/U-box"/>
    <property type="match status" value="1"/>
</dbReference>
<keyword evidence="10" id="KW-1133">Transmembrane helix</keyword>
<keyword evidence="4 12" id="KW-0808">Transferase</keyword>
<comment type="pathway">
    <text evidence="2">Protein modification; protein ubiquitination.</text>
</comment>
<proteinExistence type="predicted"/>
<dbReference type="PROSITE" id="PS50089">
    <property type="entry name" value="ZF_RING_2"/>
    <property type="match status" value="1"/>
</dbReference>
<keyword evidence="5" id="KW-0479">Metal-binding</keyword>
<dbReference type="InterPro" id="IPR044600">
    <property type="entry name" value="ATL1/ATL16-like"/>
</dbReference>
<sequence length="230" mass="25446">MSNFGQEDHRHHDVNPLFIGLLGVIAGAIIVATLHFMLLGWCSSEERRQETLENERPWRNVRIGNTTRDQIASSSSRSNSSLQSIPTFKYTKECNEGVCAICLGEFKENDELRVLPECAHRFHVSCIDRWLGSHPNCPLCRADIVPCFPQQAAAVSSRDSLDILFQEHVEAVSSRNDADRVHIISSEHVVAVPSRDNSNEANIVPSEHVMTISTSDAAATSSSEISVGDH</sequence>
<evidence type="ECO:0000313" key="13">
    <source>
        <dbReference type="Proteomes" id="UP001237642"/>
    </source>
</evidence>
<dbReference type="GO" id="GO:0016567">
    <property type="term" value="P:protein ubiquitination"/>
    <property type="evidence" value="ECO:0007669"/>
    <property type="project" value="InterPro"/>
</dbReference>
<evidence type="ECO:0000313" key="12">
    <source>
        <dbReference type="EMBL" id="KAK1392585.1"/>
    </source>
</evidence>
<protein>
    <recommendedName>
        <fullName evidence="3">RING-type E3 ubiquitin transferase</fullName>
        <ecNumber evidence="3">2.3.2.27</ecNumber>
    </recommendedName>
</protein>
<keyword evidence="10" id="KW-0472">Membrane</keyword>
<evidence type="ECO:0000256" key="2">
    <source>
        <dbReference type="ARBA" id="ARBA00004906"/>
    </source>
</evidence>
<keyword evidence="7" id="KW-0833">Ubl conjugation pathway</keyword>
<dbReference type="GO" id="GO:0008270">
    <property type="term" value="F:zinc ion binding"/>
    <property type="evidence" value="ECO:0007669"/>
    <property type="project" value="UniProtKB-KW"/>
</dbReference>
<dbReference type="AlphaFoldDB" id="A0AAD8IV89"/>
<evidence type="ECO:0000256" key="8">
    <source>
        <dbReference type="ARBA" id="ARBA00022833"/>
    </source>
</evidence>
<keyword evidence="13" id="KW-1185">Reference proteome</keyword>
<dbReference type="EC" id="2.3.2.27" evidence="3"/>
<feature type="domain" description="RING-type" evidence="11">
    <location>
        <begin position="99"/>
        <end position="141"/>
    </location>
</feature>
<comment type="catalytic activity">
    <reaction evidence="1">
        <text>S-ubiquitinyl-[E2 ubiquitin-conjugating enzyme]-L-cysteine + [acceptor protein]-L-lysine = [E2 ubiquitin-conjugating enzyme]-L-cysteine + N(6)-ubiquitinyl-[acceptor protein]-L-lysine.</text>
        <dbReference type="EC" id="2.3.2.27"/>
    </reaction>
</comment>
<dbReference type="Proteomes" id="UP001237642">
    <property type="component" value="Unassembled WGS sequence"/>
</dbReference>
<evidence type="ECO:0000256" key="1">
    <source>
        <dbReference type="ARBA" id="ARBA00000900"/>
    </source>
</evidence>
<evidence type="ECO:0000256" key="9">
    <source>
        <dbReference type="PROSITE-ProRule" id="PRU00175"/>
    </source>
</evidence>
<evidence type="ECO:0000256" key="6">
    <source>
        <dbReference type="ARBA" id="ARBA00022771"/>
    </source>
</evidence>
<evidence type="ECO:0000259" key="11">
    <source>
        <dbReference type="PROSITE" id="PS50089"/>
    </source>
</evidence>
<gene>
    <name evidence="12" type="ORF">POM88_011641</name>
</gene>
<reference evidence="12" key="2">
    <citation type="submission" date="2023-05" db="EMBL/GenBank/DDBJ databases">
        <authorList>
            <person name="Schelkunov M.I."/>
        </authorList>
    </citation>
    <scope>NUCLEOTIDE SEQUENCE</scope>
    <source>
        <strain evidence="12">Hsosn_3</strain>
        <tissue evidence="12">Leaf</tissue>
    </source>
</reference>
<keyword evidence="10" id="KW-0812">Transmembrane</keyword>
<keyword evidence="6 9" id="KW-0863">Zinc-finger</keyword>
<keyword evidence="8" id="KW-0862">Zinc</keyword>
<reference evidence="12" key="1">
    <citation type="submission" date="2023-02" db="EMBL/GenBank/DDBJ databases">
        <title>Genome of toxic invasive species Heracleum sosnowskyi carries increased number of genes despite the absence of recent whole-genome duplications.</title>
        <authorList>
            <person name="Schelkunov M."/>
            <person name="Shtratnikova V."/>
            <person name="Makarenko M."/>
            <person name="Klepikova A."/>
            <person name="Omelchenko D."/>
            <person name="Novikova G."/>
            <person name="Obukhova E."/>
            <person name="Bogdanov V."/>
            <person name="Penin A."/>
            <person name="Logacheva M."/>
        </authorList>
    </citation>
    <scope>NUCLEOTIDE SEQUENCE</scope>
    <source>
        <strain evidence="12">Hsosn_3</strain>
        <tissue evidence="12">Leaf</tissue>
    </source>
</reference>